<feature type="DNA-binding region" description="H-T-H motif" evidence="4">
    <location>
        <begin position="38"/>
        <end position="57"/>
    </location>
</feature>
<evidence type="ECO:0000256" key="1">
    <source>
        <dbReference type="ARBA" id="ARBA00023015"/>
    </source>
</evidence>
<evidence type="ECO:0000256" key="2">
    <source>
        <dbReference type="ARBA" id="ARBA00023125"/>
    </source>
</evidence>
<dbReference type="Pfam" id="PF00440">
    <property type="entry name" value="TetR_N"/>
    <property type="match status" value="1"/>
</dbReference>
<evidence type="ECO:0000313" key="7">
    <source>
        <dbReference type="Proteomes" id="UP001241472"/>
    </source>
</evidence>
<dbReference type="RefSeq" id="WP_306839568.1">
    <property type="nucleotide sequence ID" value="NZ_JAUSRF010000023.1"/>
</dbReference>
<evidence type="ECO:0000256" key="4">
    <source>
        <dbReference type="PROSITE-ProRule" id="PRU00335"/>
    </source>
</evidence>
<sequence length="200" mass="21378">MCTTKILKARGRPRAFDMEDALAKAQVLFREKGYDALSIADLTDAIGINPPSFYSAFGSKSALYGQVLQRYAELEGIDLVGPFAAGVPLSQGVRRLLQEAATNYGAGNGTGCMVIEGARGGVDAEACLQARRLLDLTHDTIFAGVSRRTPQQAEMVTDYVMATLSGLSASARNGLSATRLLRIADIASRQLAHELQETQP</sequence>
<keyword evidence="3" id="KW-0804">Transcription</keyword>
<dbReference type="PROSITE" id="PS50977">
    <property type="entry name" value="HTH_TETR_2"/>
    <property type="match status" value="1"/>
</dbReference>
<keyword evidence="2 4" id="KW-0238">DNA-binding</keyword>
<dbReference type="SUPFAM" id="SSF46689">
    <property type="entry name" value="Homeodomain-like"/>
    <property type="match status" value="1"/>
</dbReference>
<feature type="domain" description="HTH tetR-type" evidence="5">
    <location>
        <begin position="15"/>
        <end position="75"/>
    </location>
</feature>
<proteinExistence type="predicted"/>
<dbReference type="PANTHER" id="PTHR47506:SF1">
    <property type="entry name" value="HTH-TYPE TRANSCRIPTIONAL REGULATOR YJDC"/>
    <property type="match status" value="1"/>
</dbReference>
<accession>A0ABT9Q143</accession>
<gene>
    <name evidence="6" type="ORF">J2T09_004980</name>
</gene>
<dbReference type="InterPro" id="IPR023772">
    <property type="entry name" value="DNA-bd_HTH_TetR-type_CS"/>
</dbReference>
<keyword evidence="1" id="KW-0805">Transcription regulation</keyword>
<dbReference type="Proteomes" id="UP001241472">
    <property type="component" value="Unassembled WGS sequence"/>
</dbReference>
<evidence type="ECO:0000256" key="3">
    <source>
        <dbReference type="ARBA" id="ARBA00023163"/>
    </source>
</evidence>
<comment type="caution">
    <text evidence="6">The sequence shown here is derived from an EMBL/GenBank/DDBJ whole genome shotgun (WGS) entry which is preliminary data.</text>
</comment>
<protein>
    <submittedName>
        <fullName evidence="6">TetR/AcrR family transcriptional repressor for divergent bdcA</fullName>
    </submittedName>
</protein>
<dbReference type="EMBL" id="JAUSRF010000023">
    <property type="protein sequence ID" value="MDP9840200.1"/>
    <property type="molecule type" value="Genomic_DNA"/>
</dbReference>
<dbReference type="InterPro" id="IPR001647">
    <property type="entry name" value="HTH_TetR"/>
</dbReference>
<evidence type="ECO:0000259" key="5">
    <source>
        <dbReference type="PROSITE" id="PS50977"/>
    </source>
</evidence>
<dbReference type="Gene3D" id="1.10.10.60">
    <property type="entry name" value="Homeodomain-like"/>
    <property type="match status" value="1"/>
</dbReference>
<dbReference type="InterPro" id="IPR009057">
    <property type="entry name" value="Homeodomain-like_sf"/>
</dbReference>
<name>A0ABT9Q143_9HYPH</name>
<dbReference type="SUPFAM" id="SSF48498">
    <property type="entry name" value="Tetracyclin repressor-like, C-terminal domain"/>
    <property type="match status" value="1"/>
</dbReference>
<evidence type="ECO:0000313" key="6">
    <source>
        <dbReference type="EMBL" id="MDP9840200.1"/>
    </source>
</evidence>
<organism evidence="6 7">
    <name type="scientific">Neorhizobium huautlense</name>
    <dbReference type="NCBI Taxonomy" id="67774"/>
    <lineage>
        <taxon>Bacteria</taxon>
        <taxon>Pseudomonadati</taxon>
        <taxon>Pseudomonadota</taxon>
        <taxon>Alphaproteobacteria</taxon>
        <taxon>Hyphomicrobiales</taxon>
        <taxon>Rhizobiaceae</taxon>
        <taxon>Rhizobium/Agrobacterium group</taxon>
        <taxon>Neorhizobium</taxon>
    </lineage>
</organism>
<dbReference type="Gene3D" id="1.10.357.10">
    <property type="entry name" value="Tetracycline Repressor, domain 2"/>
    <property type="match status" value="1"/>
</dbReference>
<reference evidence="6 7" key="1">
    <citation type="submission" date="2023-07" db="EMBL/GenBank/DDBJ databases">
        <title>Sorghum-associated microbial communities from plants grown in Nebraska, USA.</title>
        <authorList>
            <person name="Schachtman D."/>
        </authorList>
    </citation>
    <scope>NUCLEOTIDE SEQUENCE [LARGE SCALE GENOMIC DNA]</scope>
    <source>
        <strain evidence="6 7">DS1307</strain>
    </source>
</reference>
<dbReference type="InterPro" id="IPR036271">
    <property type="entry name" value="Tet_transcr_reg_TetR-rel_C_sf"/>
</dbReference>
<dbReference type="PANTHER" id="PTHR47506">
    <property type="entry name" value="TRANSCRIPTIONAL REGULATORY PROTEIN"/>
    <property type="match status" value="1"/>
</dbReference>
<keyword evidence="7" id="KW-1185">Reference proteome</keyword>
<dbReference type="PROSITE" id="PS01081">
    <property type="entry name" value="HTH_TETR_1"/>
    <property type="match status" value="1"/>
</dbReference>